<keyword evidence="4 5" id="KW-0472">Membrane</keyword>
<dbReference type="SUPFAM" id="SSF103473">
    <property type="entry name" value="MFS general substrate transporter"/>
    <property type="match status" value="1"/>
</dbReference>
<dbReference type="Pfam" id="PF07690">
    <property type="entry name" value="MFS_1"/>
    <property type="match status" value="1"/>
</dbReference>
<keyword evidence="7" id="KW-1185">Reference proteome</keyword>
<dbReference type="InterPro" id="IPR050382">
    <property type="entry name" value="MFS_Na/Anion_cotransporter"/>
</dbReference>
<protein>
    <submittedName>
        <fullName evidence="8">MFS domain-containing protein</fullName>
    </submittedName>
</protein>
<dbReference type="GO" id="GO:0006820">
    <property type="term" value="P:monoatomic anion transport"/>
    <property type="evidence" value="ECO:0007669"/>
    <property type="project" value="TreeGrafter"/>
</dbReference>
<evidence type="ECO:0000313" key="7">
    <source>
        <dbReference type="Proteomes" id="UP000025227"/>
    </source>
</evidence>
<dbReference type="OrthoDB" id="2985014at2759"/>
<proteinExistence type="predicted"/>
<evidence type="ECO:0000313" key="8">
    <source>
        <dbReference type="WBParaSite" id="HCON_00137064-00001"/>
    </source>
</evidence>
<keyword evidence="2 5" id="KW-0812">Transmembrane</keyword>
<evidence type="ECO:0000256" key="2">
    <source>
        <dbReference type="ARBA" id="ARBA00022692"/>
    </source>
</evidence>
<dbReference type="InterPro" id="IPR011701">
    <property type="entry name" value="MFS"/>
</dbReference>
<evidence type="ECO:0000259" key="6">
    <source>
        <dbReference type="PROSITE" id="PS50850"/>
    </source>
</evidence>
<name>A0A7I4YT39_HAECO</name>
<dbReference type="InterPro" id="IPR020846">
    <property type="entry name" value="MFS_dom"/>
</dbReference>
<feature type="transmembrane region" description="Helical" evidence="5">
    <location>
        <begin position="108"/>
        <end position="128"/>
    </location>
</feature>
<dbReference type="PANTHER" id="PTHR11662:SF60">
    <property type="entry name" value="MAJOR FACILITATOR SUPERFAMILY (MFS) PROFILE DOMAIN-CONTAINING PROTEIN"/>
    <property type="match status" value="1"/>
</dbReference>
<feature type="transmembrane region" description="Helical" evidence="5">
    <location>
        <begin position="21"/>
        <end position="43"/>
    </location>
</feature>
<feature type="transmembrane region" description="Helical" evidence="5">
    <location>
        <begin position="228"/>
        <end position="247"/>
    </location>
</feature>
<feature type="transmembrane region" description="Helical" evidence="5">
    <location>
        <begin position="293"/>
        <end position="318"/>
    </location>
</feature>
<evidence type="ECO:0000256" key="1">
    <source>
        <dbReference type="ARBA" id="ARBA00004141"/>
    </source>
</evidence>
<dbReference type="OMA" id="RNSPHNT"/>
<feature type="transmembrane region" description="Helical" evidence="5">
    <location>
        <begin position="135"/>
        <end position="158"/>
    </location>
</feature>
<feature type="transmembrane region" description="Helical" evidence="5">
    <location>
        <begin position="164"/>
        <end position="185"/>
    </location>
</feature>
<dbReference type="AlphaFoldDB" id="A0A7I4YT39"/>
<feature type="transmembrane region" description="Helical" evidence="5">
    <location>
        <begin position="464"/>
        <end position="482"/>
    </location>
</feature>
<comment type="subcellular location">
    <subcellularLocation>
        <location evidence="1">Membrane</location>
        <topology evidence="1">Multi-pass membrane protein</topology>
    </subcellularLocation>
</comment>
<feature type="transmembrane region" description="Helical" evidence="5">
    <location>
        <begin position="330"/>
        <end position="350"/>
    </location>
</feature>
<feature type="transmembrane region" description="Helical" evidence="5">
    <location>
        <begin position="395"/>
        <end position="419"/>
    </location>
</feature>
<evidence type="ECO:0000256" key="3">
    <source>
        <dbReference type="ARBA" id="ARBA00022989"/>
    </source>
</evidence>
<reference evidence="8" key="1">
    <citation type="submission" date="2020-12" db="UniProtKB">
        <authorList>
            <consortium name="WormBaseParasite"/>
        </authorList>
    </citation>
    <scope>IDENTIFICATION</scope>
    <source>
        <strain evidence="8">MHco3</strain>
    </source>
</reference>
<keyword evidence="3 5" id="KW-1133">Transmembrane helix</keyword>
<accession>A0A7I4YT39</accession>
<dbReference type="Gene3D" id="1.20.1250.20">
    <property type="entry name" value="MFS general substrate transporter like domains"/>
    <property type="match status" value="2"/>
</dbReference>
<dbReference type="GO" id="GO:0016020">
    <property type="term" value="C:membrane"/>
    <property type="evidence" value="ECO:0007669"/>
    <property type="project" value="UniProtKB-SubCell"/>
</dbReference>
<dbReference type="InterPro" id="IPR036259">
    <property type="entry name" value="MFS_trans_sf"/>
</dbReference>
<dbReference type="GO" id="GO:0022857">
    <property type="term" value="F:transmembrane transporter activity"/>
    <property type="evidence" value="ECO:0007669"/>
    <property type="project" value="InterPro"/>
</dbReference>
<dbReference type="PANTHER" id="PTHR11662">
    <property type="entry name" value="SOLUTE CARRIER FAMILY 17"/>
    <property type="match status" value="1"/>
</dbReference>
<evidence type="ECO:0000256" key="5">
    <source>
        <dbReference type="SAM" id="Phobius"/>
    </source>
</evidence>
<dbReference type="PROSITE" id="PS50850">
    <property type="entry name" value="MFS"/>
    <property type="match status" value="1"/>
</dbReference>
<dbReference type="Proteomes" id="UP000025227">
    <property type="component" value="Unplaced"/>
</dbReference>
<feature type="transmembrane region" description="Helical" evidence="5">
    <location>
        <begin position="370"/>
        <end position="388"/>
    </location>
</feature>
<feature type="domain" description="Major facilitator superfamily (MFS) profile" evidence="6">
    <location>
        <begin position="23"/>
        <end position="486"/>
    </location>
</feature>
<organism evidence="7 8">
    <name type="scientific">Haemonchus contortus</name>
    <name type="common">Barber pole worm</name>
    <dbReference type="NCBI Taxonomy" id="6289"/>
    <lineage>
        <taxon>Eukaryota</taxon>
        <taxon>Metazoa</taxon>
        <taxon>Ecdysozoa</taxon>
        <taxon>Nematoda</taxon>
        <taxon>Chromadorea</taxon>
        <taxon>Rhabditida</taxon>
        <taxon>Rhabditina</taxon>
        <taxon>Rhabditomorpha</taxon>
        <taxon>Strongyloidea</taxon>
        <taxon>Trichostrongylidae</taxon>
        <taxon>Haemonchus</taxon>
    </lineage>
</organism>
<evidence type="ECO:0000256" key="4">
    <source>
        <dbReference type="ARBA" id="ARBA00023136"/>
    </source>
</evidence>
<sequence length="521" mass="56899">MTGTTTDVKHHPFLHHQSRRFHVIILLMVGYFSMAVMTSNIGITLNCMINSTALALEAENEESLRDEDPIDVSLLSSNVTAGSCTRVKGAKVMDYGGSYEWSVETQGYIVGAAFLGGMLSVFPSGMAIDHFSMRHLLLVSVLLLSIASVLVPLCAEAIGPIAVIVLRFLMGVGEGMMIPGINGMITGWIPLHEKSTAAALYTSGNQLAGIISNPVAAEFCASTLRWPAVFYSSGLLGFLWCIVWHFTVNNSPANSKWISDHEVKYLQHHLPKKHVKTEKKVIPWNAMARSAPLLVVFYSSIIGNMMIAMILVYIPVYFKDVLLLEVKQNGLYTMLPHVFNLISKLVWGFLMDYLKSKKILTATQTVKLSQVLSMMTLCLCFLGLAYGVDCSTHGLALFLLCTIGAAFGLSISGFLTSLLSLSPNFIGVLTSTSQVIGFGGRLAAPQIITFFKTVGTAEEWRGILLVYSAMTVISALLFFLWGSGDVQPWDSYRVTPSRSKGPETDSKPLVDQNVLQTLTEA</sequence>
<dbReference type="WBParaSite" id="HCON_00137064-00001">
    <property type="protein sequence ID" value="HCON_00137064-00001"/>
    <property type="gene ID" value="HCON_00137064"/>
</dbReference>
<dbReference type="FunFam" id="1.20.1250.20:FF:000355">
    <property type="entry name" value="SLC (SoLute Carrier) homolog"/>
    <property type="match status" value="1"/>
</dbReference>